<evidence type="ECO:0000256" key="8">
    <source>
        <dbReference type="ARBA" id="ARBA00023141"/>
    </source>
</evidence>
<dbReference type="HAMAP" id="MF_00135">
    <property type="entry name" value="PRAI"/>
    <property type="match status" value="1"/>
</dbReference>
<evidence type="ECO:0000256" key="4">
    <source>
        <dbReference type="ARBA" id="ARBA00004696"/>
    </source>
</evidence>
<evidence type="ECO:0000259" key="15">
    <source>
        <dbReference type="Pfam" id="PF00697"/>
    </source>
</evidence>
<keyword evidence="11" id="KW-0511">Multifunctional enzyme</keyword>
<evidence type="ECO:0000256" key="12">
    <source>
        <dbReference type="HAMAP-Rule" id="MF_00135"/>
    </source>
</evidence>
<comment type="catalytic activity">
    <reaction evidence="1 12">
        <text>N-(5-phospho-beta-D-ribosyl)anthranilate = 1-(2-carboxyphenylamino)-1-deoxy-D-ribulose 5-phosphate</text>
        <dbReference type="Rhea" id="RHEA:21540"/>
        <dbReference type="ChEBI" id="CHEBI:18277"/>
        <dbReference type="ChEBI" id="CHEBI:58613"/>
        <dbReference type="EC" id="5.3.1.24"/>
    </reaction>
</comment>
<evidence type="ECO:0000256" key="1">
    <source>
        <dbReference type="ARBA" id="ARBA00001164"/>
    </source>
</evidence>
<dbReference type="InterPro" id="IPR011060">
    <property type="entry name" value="RibuloseP-bd_barrel"/>
</dbReference>
<dbReference type="SUPFAM" id="SSF51366">
    <property type="entry name" value="Ribulose-phoshate binding barrel"/>
    <property type="match status" value="2"/>
</dbReference>
<evidence type="ECO:0000313" key="16">
    <source>
        <dbReference type="EMBL" id="SFG75231.1"/>
    </source>
</evidence>
<reference evidence="16 17" key="1">
    <citation type="submission" date="2016-10" db="EMBL/GenBank/DDBJ databases">
        <authorList>
            <person name="de Groot N.N."/>
        </authorList>
    </citation>
    <scope>NUCLEOTIDE SEQUENCE [LARGE SCALE GENOMIC DNA]</scope>
    <source>
        <strain>J11</strain>
        <strain evidence="17">PG 39</strain>
    </source>
</reference>
<dbReference type="EC" id="5.3.1.24" evidence="12"/>
<evidence type="ECO:0000256" key="6">
    <source>
        <dbReference type="ARBA" id="ARBA00022793"/>
    </source>
</evidence>
<dbReference type="OrthoDB" id="9766131at2"/>
<feature type="domain" description="Indole-3-glycerol phosphate synthase" evidence="14">
    <location>
        <begin position="9"/>
        <end position="256"/>
    </location>
</feature>
<keyword evidence="17" id="KW-1185">Reference proteome</keyword>
<dbReference type="PANTHER" id="PTHR22854">
    <property type="entry name" value="TRYPTOPHAN BIOSYNTHESIS PROTEIN"/>
    <property type="match status" value="1"/>
</dbReference>
<dbReference type="AlphaFoldDB" id="A0A1I2UKG5"/>
<dbReference type="RefSeq" id="WP_092286622.1">
    <property type="nucleotide sequence ID" value="NZ_FOPJ01000013.1"/>
</dbReference>
<evidence type="ECO:0000256" key="9">
    <source>
        <dbReference type="ARBA" id="ARBA00023235"/>
    </source>
</evidence>
<sequence length="533" mass="57900">MSHPLPTVLEGIVATRREHLAEIRQRIAHVDPATLTPSDRSLEQSLGRRGDNNFIMECKAASPSLGMIREHYEPGMIARIYSRFAAGISVLCEPERFGGDYDHLATVKRNTHLPVLCKDFIIDEVQIHAARYFGADAILLMLSVLDDEEYARLHAEADRLGLDVLTEVIDEEEVARAIKLGARIFGVNHRNLHDLSIDLSRSARLAELIPPGRVIVSESGIRDNATVRRLGGHSYGFLVGSQLSAQPDIDLAARELVYGTNKVCGLRSAHAAQAARAAGAVYGGLIFEDASPRNVSRETAQEIMKLEPGLRYVLVSRRTSGYGELLESLHPDASSEATGTGTDSAIQDAPIHAVQVHSPFQGSLAAEEELLRQVREELKKYPDIHIWRALNMEYPDAPSIAAVLIEKGLCEHLVLDAGDGGTGRSFDWSTIPTDVRKHALLAGGINRENLHQALSLGCAGLDLNSGVEYPATDAHGTKSAWAYHKNAAELLDVFEGIRRFSYQSTDTAADSPTANSTAADSPATTTTAEGKRS</sequence>
<dbReference type="InterPro" id="IPR013785">
    <property type="entry name" value="Aldolase_TIM"/>
</dbReference>
<keyword evidence="6" id="KW-0210">Decarboxylase</keyword>
<dbReference type="NCBIfam" id="NF006945">
    <property type="entry name" value="PRK09427.1"/>
    <property type="match status" value="1"/>
</dbReference>
<dbReference type="InterPro" id="IPR001240">
    <property type="entry name" value="PRAI_dom"/>
</dbReference>
<dbReference type="Gene3D" id="3.20.20.70">
    <property type="entry name" value="Aldolase class I"/>
    <property type="match status" value="2"/>
</dbReference>
<dbReference type="Pfam" id="PF00697">
    <property type="entry name" value="PRAI"/>
    <property type="match status" value="1"/>
</dbReference>
<organism evidence="16 17">
    <name type="scientific">Corynebacterium spheniscorum</name>
    <dbReference type="NCBI Taxonomy" id="185761"/>
    <lineage>
        <taxon>Bacteria</taxon>
        <taxon>Bacillati</taxon>
        <taxon>Actinomycetota</taxon>
        <taxon>Actinomycetes</taxon>
        <taxon>Mycobacteriales</taxon>
        <taxon>Corynebacteriaceae</taxon>
        <taxon>Corynebacterium</taxon>
    </lineage>
</organism>
<evidence type="ECO:0000256" key="10">
    <source>
        <dbReference type="ARBA" id="ARBA00023239"/>
    </source>
</evidence>
<accession>A0A1I2UKG5</accession>
<keyword evidence="7 12" id="KW-0822">Tryptophan biosynthesis</keyword>
<evidence type="ECO:0000256" key="7">
    <source>
        <dbReference type="ARBA" id="ARBA00022822"/>
    </source>
</evidence>
<dbReference type="STRING" id="185761.SAMN05660282_01831"/>
<name>A0A1I2UKG5_9CORY</name>
<dbReference type="InterPro" id="IPR045186">
    <property type="entry name" value="Indole-3-glycerol_P_synth"/>
</dbReference>
<evidence type="ECO:0000256" key="13">
    <source>
        <dbReference type="SAM" id="MobiDB-lite"/>
    </source>
</evidence>
<comment type="pathway">
    <text evidence="3 12">Amino-acid biosynthesis; L-tryptophan biosynthesis; L-tryptophan from chorismate: step 3/5.</text>
</comment>
<evidence type="ECO:0000259" key="14">
    <source>
        <dbReference type="Pfam" id="PF00218"/>
    </source>
</evidence>
<evidence type="ECO:0000256" key="3">
    <source>
        <dbReference type="ARBA" id="ARBA00004664"/>
    </source>
</evidence>
<dbReference type="Proteomes" id="UP000199065">
    <property type="component" value="Unassembled WGS sequence"/>
</dbReference>
<dbReference type="UniPathway" id="UPA00035">
    <property type="reaction ID" value="UER00042"/>
</dbReference>
<proteinExistence type="inferred from homology"/>
<dbReference type="GO" id="GO:0000162">
    <property type="term" value="P:L-tryptophan biosynthetic process"/>
    <property type="evidence" value="ECO:0007669"/>
    <property type="project" value="UniProtKB-UniRule"/>
</dbReference>
<dbReference type="CDD" id="cd00405">
    <property type="entry name" value="PRAI"/>
    <property type="match status" value="1"/>
</dbReference>
<evidence type="ECO:0000256" key="11">
    <source>
        <dbReference type="ARBA" id="ARBA00023268"/>
    </source>
</evidence>
<dbReference type="CDD" id="cd00331">
    <property type="entry name" value="IGPS"/>
    <property type="match status" value="1"/>
</dbReference>
<feature type="region of interest" description="Disordered" evidence="13">
    <location>
        <begin position="505"/>
        <end position="533"/>
    </location>
</feature>
<gene>
    <name evidence="12" type="primary">trpF</name>
    <name evidence="16" type="ORF">SAMN05660282_01831</name>
</gene>
<comment type="pathway">
    <text evidence="4">Amino-acid biosynthesis; L-tryptophan biosynthesis; L-tryptophan from chorismate: step 4/5.</text>
</comment>
<feature type="domain" description="N-(5'phosphoribosyl) anthranilate isomerase (PRAI)" evidence="15">
    <location>
        <begin position="350"/>
        <end position="468"/>
    </location>
</feature>
<keyword evidence="5 12" id="KW-0028">Amino-acid biosynthesis</keyword>
<protein>
    <recommendedName>
        <fullName evidence="12">N-(5'-phosphoribosyl)anthranilate isomerase</fullName>
        <shortName evidence="12">PRAI</shortName>
        <ecNumber evidence="12">5.3.1.24</ecNumber>
    </recommendedName>
</protein>
<dbReference type="EMBL" id="FOPJ01000013">
    <property type="protein sequence ID" value="SFG75231.1"/>
    <property type="molecule type" value="Genomic_DNA"/>
</dbReference>
<comment type="similarity">
    <text evidence="12">Belongs to the TrpF family.</text>
</comment>
<evidence type="ECO:0000256" key="5">
    <source>
        <dbReference type="ARBA" id="ARBA00022605"/>
    </source>
</evidence>
<dbReference type="GO" id="GO:0004640">
    <property type="term" value="F:phosphoribosylanthranilate isomerase activity"/>
    <property type="evidence" value="ECO:0007669"/>
    <property type="project" value="UniProtKB-UniRule"/>
</dbReference>
<keyword evidence="10" id="KW-0456">Lyase</keyword>
<evidence type="ECO:0000313" key="17">
    <source>
        <dbReference type="Proteomes" id="UP000199065"/>
    </source>
</evidence>
<dbReference type="PANTHER" id="PTHR22854:SF2">
    <property type="entry name" value="INDOLE-3-GLYCEROL-PHOSPHATE SYNTHASE"/>
    <property type="match status" value="1"/>
</dbReference>
<dbReference type="GO" id="GO:0004425">
    <property type="term" value="F:indole-3-glycerol-phosphate synthase activity"/>
    <property type="evidence" value="ECO:0007669"/>
    <property type="project" value="UniProtKB-EC"/>
</dbReference>
<dbReference type="InterPro" id="IPR013798">
    <property type="entry name" value="Indole-3-glycerol_P_synth_dom"/>
</dbReference>
<keyword evidence="9 12" id="KW-0413">Isomerase</keyword>
<dbReference type="Pfam" id="PF00218">
    <property type="entry name" value="IGPS"/>
    <property type="match status" value="1"/>
</dbReference>
<evidence type="ECO:0000256" key="2">
    <source>
        <dbReference type="ARBA" id="ARBA00001633"/>
    </source>
</evidence>
<keyword evidence="8 12" id="KW-0057">Aromatic amino acid biosynthesis</keyword>
<comment type="catalytic activity">
    <reaction evidence="2">
        <text>1-(2-carboxyphenylamino)-1-deoxy-D-ribulose 5-phosphate + H(+) = (1S,2R)-1-C-(indol-3-yl)glycerol 3-phosphate + CO2 + H2O</text>
        <dbReference type="Rhea" id="RHEA:23476"/>
        <dbReference type="ChEBI" id="CHEBI:15377"/>
        <dbReference type="ChEBI" id="CHEBI:15378"/>
        <dbReference type="ChEBI" id="CHEBI:16526"/>
        <dbReference type="ChEBI" id="CHEBI:58613"/>
        <dbReference type="ChEBI" id="CHEBI:58866"/>
        <dbReference type="EC" id="4.1.1.48"/>
    </reaction>
</comment>